<comment type="caution">
    <text evidence="4">The sequence shown here is derived from an EMBL/GenBank/DDBJ whole genome shotgun (WGS) entry which is preliminary data.</text>
</comment>
<dbReference type="RefSeq" id="WP_023928059.1">
    <property type="nucleotide sequence ID" value="NZ_KI669454.1"/>
</dbReference>
<reference evidence="4 5" key="1">
    <citation type="journal article" date="2014" name="Genome Announc.">
        <title>Draft genome sequences of six enterohepatic helicobacter species isolated from humans and one from rhesus macaques.</title>
        <authorList>
            <person name="Shen Z."/>
            <person name="Sheh A."/>
            <person name="Young S.K."/>
            <person name="Abouelliel A."/>
            <person name="Ward D.V."/>
            <person name="Earl A.M."/>
            <person name="Fox J.G."/>
        </authorList>
    </citation>
    <scope>NUCLEOTIDE SEQUENCE [LARGE SCALE GENOMIC DNA]</scope>
    <source>
        <strain evidence="4 5">MIT 99-5501</strain>
    </source>
</reference>
<sequence length="260" mass="28735">MNILKKAFAISTICTISVLFNACGNNNDFDAMGIFEADEVLVSAEVSGKIIEFSAVEGSELALGQSSVRIDSTQMQLNEAKLSLQLQNAKSESTRLERLYQANAGTKKSYDDAHLQEQILQKELEIVRDSLAKSDIKAPISGIVLEKYAKLGELALPNKPLYKIANIDSLRLKAYFTNADISKIALGQKVAVFVDFGKGFSEYEGKIIWISPKAEFTPKTIMTKDERENVVYAVKIEVQNKSQNGEKLIKIGSYGQVKLK</sequence>
<evidence type="ECO:0000313" key="4">
    <source>
        <dbReference type="EMBL" id="ETD23512.1"/>
    </source>
</evidence>
<dbReference type="PANTHER" id="PTHR30469">
    <property type="entry name" value="MULTIDRUG RESISTANCE PROTEIN MDTA"/>
    <property type="match status" value="1"/>
</dbReference>
<gene>
    <name evidence="4" type="ORF">HMPREF2086_01317</name>
</gene>
<evidence type="ECO:0000256" key="2">
    <source>
        <dbReference type="SAM" id="SignalP"/>
    </source>
</evidence>
<dbReference type="InterPro" id="IPR006143">
    <property type="entry name" value="RND_pump_MFP"/>
</dbReference>
<keyword evidence="2" id="KW-0732">Signal</keyword>
<dbReference type="GO" id="GO:0015562">
    <property type="term" value="F:efflux transmembrane transporter activity"/>
    <property type="evidence" value="ECO:0007669"/>
    <property type="project" value="TreeGrafter"/>
</dbReference>
<dbReference type="Proteomes" id="UP000018731">
    <property type="component" value="Unassembled WGS sequence"/>
</dbReference>
<comment type="similarity">
    <text evidence="1">Belongs to the membrane fusion protein (MFP) (TC 8.A.1) family.</text>
</comment>
<evidence type="ECO:0000313" key="5">
    <source>
        <dbReference type="Proteomes" id="UP000018731"/>
    </source>
</evidence>
<organism evidence="4 5">
    <name type="scientific">Helicobacter macacae MIT 99-5501</name>
    <dbReference type="NCBI Taxonomy" id="1357400"/>
    <lineage>
        <taxon>Bacteria</taxon>
        <taxon>Pseudomonadati</taxon>
        <taxon>Campylobacterota</taxon>
        <taxon>Epsilonproteobacteria</taxon>
        <taxon>Campylobacterales</taxon>
        <taxon>Helicobacteraceae</taxon>
        <taxon>Helicobacter</taxon>
    </lineage>
</organism>
<protein>
    <recommendedName>
        <fullName evidence="3">Multidrug resistance protein MdtA-like barrel-sandwich hybrid domain-containing protein</fullName>
    </recommendedName>
</protein>
<evidence type="ECO:0000256" key="1">
    <source>
        <dbReference type="ARBA" id="ARBA00009477"/>
    </source>
</evidence>
<proteinExistence type="inferred from homology"/>
<feature type="signal peptide" evidence="2">
    <location>
        <begin position="1"/>
        <end position="22"/>
    </location>
</feature>
<dbReference type="HOGENOM" id="CLU_018816_6_3_7"/>
<feature type="domain" description="Multidrug resistance protein MdtA-like barrel-sandwich hybrid" evidence="3">
    <location>
        <begin position="40"/>
        <end position="157"/>
    </location>
</feature>
<dbReference type="STRING" id="1357400.HMPREF2086_01317"/>
<dbReference type="Pfam" id="PF25917">
    <property type="entry name" value="BSH_RND"/>
    <property type="match status" value="1"/>
</dbReference>
<dbReference type="OrthoDB" id="9778236at2"/>
<dbReference type="NCBIfam" id="TIGR01730">
    <property type="entry name" value="RND_mfp"/>
    <property type="match status" value="1"/>
</dbReference>
<evidence type="ECO:0000259" key="3">
    <source>
        <dbReference type="Pfam" id="PF25917"/>
    </source>
</evidence>
<dbReference type="Gene3D" id="2.40.30.170">
    <property type="match status" value="1"/>
</dbReference>
<dbReference type="eggNOG" id="COG0845">
    <property type="taxonomic scope" value="Bacteria"/>
</dbReference>
<dbReference type="PATRIC" id="fig|1357400.3.peg.1763"/>
<keyword evidence="5" id="KW-1185">Reference proteome</keyword>
<dbReference type="GO" id="GO:1990281">
    <property type="term" value="C:efflux pump complex"/>
    <property type="evidence" value="ECO:0007669"/>
    <property type="project" value="TreeGrafter"/>
</dbReference>
<dbReference type="InterPro" id="IPR058625">
    <property type="entry name" value="MdtA-like_BSH"/>
</dbReference>
<name>V8C8W8_9HELI</name>
<dbReference type="EMBL" id="AZJI01000005">
    <property type="protein sequence ID" value="ETD23512.1"/>
    <property type="molecule type" value="Genomic_DNA"/>
</dbReference>
<dbReference type="SUPFAM" id="SSF111369">
    <property type="entry name" value="HlyD-like secretion proteins"/>
    <property type="match status" value="1"/>
</dbReference>
<dbReference type="Gene3D" id="2.40.50.100">
    <property type="match status" value="1"/>
</dbReference>
<dbReference type="AlphaFoldDB" id="V8C8W8"/>
<accession>V8C8W8</accession>
<feature type="chain" id="PRO_5004767645" description="Multidrug resistance protein MdtA-like barrel-sandwich hybrid domain-containing protein" evidence="2">
    <location>
        <begin position="23"/>
        <end position="260"/>
    </location>
</feature>